<organism evidence="1 2">
    <name type="scientific">Prorocentrum cordatum</name>
    <dbReference type="NCBI Taxonomy" id="2364126"/>
    <lineage>
        <taxon>Eukaryota</taxon>
        <taxon>Sar</taxon>
        <taxon>Alveolata</taxon>
        <taxon>Dinophyceae</taxon>
        <taxon>Prorocentrales</taxon>
        <taxon>Prorocentraceae</taxon>
        <taxon>Prorocentrum</taxon>
    </lineage>
</organism>
<keyword evidence="2" id="KW-1185">Reference proteome</keyword>
<proteinExistence type="predicted"/>
<evidence type="ECO:0000313" key="2">
    <source>
        <dbReference type="Proteomes" id="UP001189429"/>
    </source>
</evidence>
<dbReference type="EMBL" id="CAUYUJ010003414">
    <property type="protein sequence ID" value="CAK0805229.1"/>
    <property type="molecule type" value="Genomic_DNA"/>
</dbReference>
<comment type="caution">
    <text evidence="1">The sequence shown here is derived from an EMBL/GenBank/DDBJ whole genome shotgun (WGS) entry which is preliminary data.</text>
</comment>
<name>A0ABN9QMU9_9DINO</name>
<protein>
    <submittedName>
        <fullName evidence="1">Uncharacterized protein</fullName>
    </submittedName>
</protein>
<sequence length="93" mass="9749">ASRPSGGLFPEGAIIKGTAILMHQGLDLGIVKIDFEINTPSGRVAAVALEVPGHAPLLLYSGYLEDKVGLNETNLALLARVAQLAQEHRLPPG</sequence>
<reference evidence="1" key="1">
    <citation type="submission" date="2023-10" db="EMBL/GenBank/DDBJ databases">
        <authorList>
            <person name="Chen Y."/>
            <person name="Shah S."/>
            <person name="Dougan E. K."/>
            <person name="Thang M."/>
            <person name="Chan C."/>
        </authorList>
    </citation>
    <scope>NUCLEOTIDE SEQUENCE [LARGE SCALE GENOMIC DNA]</scope>
</reference>
<evidence type="ECO:0000313" key="1">
    <source>
        <dbReference type="EMBL" id="CAK0805229.1"/>
    </source>
</evidence>
<accession>A0ABN9QMU9</accession>
<feature type="non-terminal residue" evidence="1">
    <location>
        <position position="1"/>
    </location>
</feature>
<feature type="non-terminal residue" evidence="1">
    <location>
        <position position="93"/>
    </location>
</feature>
<dbReference type="Proteomes" id="UP001189429">
    <property type="component" value="Unassembled WGS sequence"/>
</dbReference>
<gene>
    <name evidence="1" type="ORF">PCOR1329_LOCUS11810</name>
</gene>